<dbReference type="Proteomes" id="UP000701698">
    <property type="component" value="Unassembled WGS sequence"/>
</dbReference>
<name>A0A955LHR2_UNCKA</name>
<organism evidence="2 3">
    <name type="scientific">candidate division WWE3 bacterium</name>
    <dbReference type="NCBI Taxonomy" id="2053526"/>
    <lineage>
        <taxon>Bacteria</taxon>
        <taxon>Katanobacteria</taxon>
    </lineage>
</organism>
<keyword evidence="1" id="KW-1133">Transmembrane helix</keyword>
<reference evidence="2" key="2">
    <citation type="journal article" date="2021" name="Microbiome">
        <title>Successional dynamics and alternative stable states in a saline activated sludge microbial community over 9 years.</title>
        <authorList>
            <person name="Wang Y."/>
            <person name="Ye J."/>
            <person name="Ju F."/>
            <person name="Liu L."/>
            <person name="Boyd J.A."/>
            <person name="Deng Y."/>
            <person name="Parks D.H."/>
            <person name="Jiang X."/>
            <person name="Yin X."/>
            <person name="Woodcroft B.J."/>
            <person name="Tyson G.W."/>
            <person name="Hugenholtz P."/>
            <person name="Polz M.F."/>
            <person name="Zhang T."/>
        </authorList>
    </citation>
    <scope>NUCLEOTIDE SEQUENCE</scope>
    <source>
        <strain evidence="2">HKST-UBA01</strain>
    </source>
</reference>
<evidence type="ECO:0000256" key="1">
    <source>
        <dbReference type="SAM" id="Phobius"/>
    </source>
</evidence>
<accession>A0A955LHR2</accession>
<feature type="transmembrane region" description="Helical" evidence="1">
    <location>
        <begin position="85"/>
        <end position="108"/>
    </location>
</feature>
<protein>
    <submittedName>
        <fullName evidence="2">Uncharacterized protein</fullName>
    </submittedName>
</protein>
<dbReference type="EMBL" id="JAGQKX010000101">
    <property type="protein sequence ID" value="MCA9390457.1"/>
    <property type="molecule type" value="Genomic_DNA"/>
</dbReference>
<feature type="transmembrane region" description="Helical" evidence="1">
    <location>
        <begin position="33"/>
        <end position="51"/>
    </location>
</feature>
<keyword evidence="1" id="KW-0812">Transmembrane</keyword>
<reference evidence="2" key="1">
    <citation type="submission" date="2020-04" db="EMBL/GenBank/DDBJ databases">
        <authorList>
            <person name="Zhang T."/>
        </authorList>
    </citation>
    <scope>NUCLEOTIDE SEQUENCE</scope>
    <source>
        <strain evidence="2">HKST-UBA01</strain>
    </source>
</reference>
<gene>
    <name evidence="2" type="ORF">KC571_03565</name>
</gene>
<comment type="caution">
    <text evidence="2">The sequence shown here is derived from an EMBL/GenBank/DDBJ whole genome shotgun (WGS) entry which is preliminary data.</text>
</comment>
<evidence type="ECO:0000313" key="3">
    <source>
        <dbReference type="Proteomes" id="UP000701698"/>
    </source>
</evidence>
<feature type="transmembrane region" description="Helical" evidence="1">
    <location>
        <begin position="7"/>
        <end position="27"/>
    </location>
</feature>
<keyword evidence="1" id="KW-0472">Membrane</keyword>
<feature type="transmembrane region" description="Helical" evidence="1">
    <location>
        <begin position="128"/>
        <end position="156"/>
    </location>
</feature>
<proteinExistence type="predicted"/>
<dbReference type="AlphaFoldDB" id="A0A955LHR2"/>
<sequence>MKYVIEYCLELMVFVSGTFVILINPTWSAYSPMLKGLIIVILLSVLIFSSLKRRKSKNMQTFWAQEWDEFKEEIHFVSLKSWERLGLAIILAGIIEIGLLIGQMYVVGAKQPSQGVYLGLPFGFYSSVTGAILILHLVEDIIIMAFTVYSLLYLFVRNQSR</sequence>
<evidence type="ECO:0000313" key="2">
    <source>
        <dbReference type="EMBL" id="MCA9390457.1"/>
    </source>
</evidence>